<sequence length="441" mass="48502">MDVVWFCTSNEPCKQRYIGYSLTRHFHNQSCDILEPSDIDVDLFTHLYLGNNLMKGGEGPIVVSSDDVDRRRWKDFVNLKVKKPSLETYISVKPYSLDTGIPAPWLSDMVRPFENRTDAINSIVKLMDEFKFDGFNFDFAWRDIWQGALRNIDLPGMFEHLDHASFISYDSHTDVACKAEERWPRFPEGLNIERSVKLFRQANIDPIKLSPILDLGGLEWKLEDPKCSTPDCPRTRRRSCGKVTFENARSLKRKADIANENCLGGLAVQMVSTGGPATRANPNDLDPSDTSMRGAPSTNPSRKYVDDNAHHSETDKPSPTSTQSASLGTETSTPDSDTNGSTEGLSCRPVIGSVHVPIAHLDCDSDTTSTASQNHDALVHVGERVPSPSLAAPHEAGTSNEPNAIGPKPTLTLAHRIGTPVDTAVKANDNGTTSGEPTNTP</sequence>
<keyword evidence="4" id="KW-0378">Hydrolase</keyword>
<dbReference type="OrthoDB" id="73875at2759"/>
<feature type="domain" description="Chitinase II/V-like catalytic" evidence="3">
    <location>
        <begin position="15"/>
        <end position="274"/>
    </location>
</feature>
<dbReference type="SUPFAM" id="SSF51445">
    <property type="entry name" value="(Trans)glycosidases"/>
    <property type="match status" value="1"/>
</dbReference>
<dbReference type="GO" id="GO:0008843">
    <property type="term" value="F:endochitinase activity"/>
    <property type="evidence" value="ECO:0007669"/>
    <property type="project" value="UniProtKB-EC"/>
</dbReference>
<feature type="compositionally biased region" description="Polar residues" evidence="2">
    <location>
        <begin position="317"/>
        <end position="344"/>
    </location>
</feature>
<dbReference type="InterPro" id="IPR050314">
    <property type="entry name" value="Glycosyl_Hydrlase_18"/>
</dbReference>
<proteinExistence type="predicted"/>
<dbReference type="PANTHER" id="PTHR11177">
    <property type="entry name" value="CHITINASE"/>
    <property type="match status" value="1"/>
</dbReference>
<dbReference type="InterPro" id="IPR029070">
    <property type="entry name" value="Chitinase_insertion_sf"/>
</dbReference>
<evidence type="ECO:0000313" key="4">
    <source>
        <dbReference type="EMBL" id="KAE8164138.1"/>
    </source>
</evidence>
<feature type="compositionally biased region" description="Polar residues" evidence="2">
    <location>
        <begin position="429"/>
        <end position="441"/>
    </location>
</feature>
<evidence type="ECO:0000256" key="2">
    <source>
        <dbReference type="SAM" id="MobiDB-lite"/>
    </source>
</evidence>
<feature type="compositionally biased region" description="Basic and acidic residues" evidence="2">
    <location>
        <begin position="303"/>
        <end position="316"/>
    </location>
</feature>
<feature type="region of interest" description="Disordered" evidence="2">
    <location>
        <begin position="273"/>
        <end position="348"/>
    </location>
</feature>
<reference evidence="4 5" key="1">
    <citation type="submission" date="2019-04" db="EMBL/GenBank/DDBJ databases">
        <title>Friends and foes A comparative genomics study of 23 Aspergillus species from section Flavi.</title>
        <authorList>
            <consortium name="DOE Joint Genome Institute"/>
            <person name="Kjaerbolling I."/>
            <person name="Vesth T."/>
            <person name="Frisvad J.C."/>
            <person name="Nybo J.L."/>
            <person name="Theobald S."/>
            <person name="Kildgaard S."/>
            <person name="Isbrandt T."/>
            <person name="Kuo A."/>
            <person name="Sato A."/>
            <person name="Lyhne E.K."/>
            <person name="Kogle M.E."/>
            <person name="Wiebenga A."/>
            <person name="Kun R.S."/>
            <person name="Lubbers R.J."/>
            <person name="Makela M.R."/>
            <person name="Barry K."/>
            <person name="Chovatia M."/>
            <person name="Clum A."/>
            <person name="Daum C."/>
            <person name="Haridas S."/>
            <person name="He G."/>
            <person name="LaButti K."/>
            <person name="Lipzen A."/>
            <person name="Mondo S."/>
            <person name="Riley R."/>
            <person name="Salamov A."/>
            <person name="Simmons B.A."/>
            <person name="Magnuson J.K."/>
            <person name="Henrissat B."/>
            <person name="Mortensen U.H."/>
            <person name="Larsen T.O."/>
            <person name="Devries R.P."/>
            <person name="Grigoriev I.V."/>
            <person name="Machida M."/>
            <person name="Baker S.E."/>
            <person name="Andersen M.R."/>
        </authorList>
    </citation>
    <scope>NUCLEOTIDE SEQUENCE [LARGE SCALE GENOMIC DNA]</scope>
    <source>
        <strain evidence="4 5">CBS 117626</strain>
    </source>
</reference>
<dbReference type="AlphaFoldDB" id="A0A5N6UZL5"/>
<organism evidence="4 5">
    <name type="scientific">Aspergillus tamarii</name>
    <dbReference type="NCBI Taxonomy" id="41984"/>
    <lineage>
        <taxon>Eukaryota</taxon>
        <taxon>Fungi</taxon>
        <taxon>Dikarya</taxon>
        <taxon>Ascomycota</taxon>
        <taxon>Pezizomycotina</taxon>
        <taxon>Eurotiomycetes</taxon>
        <taxon>Eurotiomycetidae</taxon>
        <taxon>Eurotiales</taxon>
        <taxon>Aspergillaceae</taxon>
        <taxon>Aspergillus</taxon>
        <taxon>Aspergillus subgen. Circumdati</taxon>
    </lineage>
</organism>
<dbReference type="GO" id="GO:0008061">
    <property type="term" value="F:chitin binding"/>
    <property type="evidence" value="ECO:0007669"/>
    <property type="project" value="InterPro"/>
</dbReference>
<keyword evidence="5" id="KW-1185">Reference proteome</keyword>
<feature type="compositionally biased region" description="Polar residues" evidence="2">
    <location>
        <begin position="288"/>
        <end position="301"/>
    </location>
</feature>
<dbReference type="SMART" id="SM00636">
    <property type="entry name" value="Glyco_18"/>
    <property type="match status" value="1"/>
</dbReference>
<dbReference type="Gene3D" id="3.10.50.10">
    <property type="match status" value="1"/>
</dbReference>
<protein>
    <recommendedName>
        <fullName evidence="1">chitinase</fullName>
        <ecNumber evidence="1">3.2.1.14</ecNumber>
    </recommendedName>
</protein>
<dbReference type="Proteomes" id="UP000326950">
    <property type="component" value="Unassembled WGS sequence"/>
</dbReference>
<dbReference type="EC" id="3.2.1.14" evidence="1"/>
<dbReference type="PANTHER" id="PTHR11177:SF402">
    <property type="entry name" value="CHITINASE"/>
    <property type="match status" value="1"/>
</dbReference>
<feature type="region of interest" description="Disordered" evidence="2">
    <location>
        <begin position="388"/>
        <end position="441"/>
    </location>
</feature>
<dbReference type="Gene3D" id="3.20.20.80">
    <property type="entry name" value="Glycosidases"/>
    <property type="match status" value="2"/>
</dbReference>
<evidence type="ECO:0000313" key="5">
    <source>
        <dbReference type="Proteomes" id="UP000326950"/>
    </source>
</evidence>
<dbReference type="EMBL" id="ML738611">
    <property type="protein sequence ID" value="KAE8164138.1"/>
    <property type="molecule type" value="Genomic_DNA"/>
</dbReference>
<accession>A0A5N6UZL5</accession>
<dbReference type="InterPro" id="IPR017853">
    <property type="entry name" value="GH"/>
</dbReference>
<name>A0A5N6UZL5_ASPTM</name>
<gene>
    <name evidence="4" type="ORF">BDV40DRAFT_287268</name>
</gene>
<dbReference type="InterPro" id="IPR011583">
    <property type="entry name" value="Chitinase_II/V-like_cat"/>
</dbReference>
<evidence type="ECO:0000256" key="1">
    <source>
        <dbReference type="ARBA" id="ARBA00012729"/>
    </source>
</evidence>
<evidence type="ECO:0000259" key="3">
    <source>
        <dbReference type="SMART" id="SM00636"/>
    </source>
</evidence>